<evidence type="ECO:0000313" key="2">
    <source>
        <dbReference type="Proteomes" id="UP000287033"/>
    </source>
</evidence>
<proteinExistence type="predicted"/>
<organism evidence="1 2">
    <name type="scientific">Chiloscyllium punctatum</name>
    <name type="common">Brownbanded bambooshark</name>
    <name type="synonym">Hemiscyllium punctatum</name>
    <dbReference type="NCBI Taxonomy" id="137246"/>
    <lineage>
        <taxon>Eukaryota</taxon>
        <taxon>Metazoa</taxon>
        <taxon>Chordata</taxon>
        <taxon>Craniata</taxon>
        <taxon>Vertebrata</taxon>
        <taxon>Chondrichthyes</taxon>
        <taxon>Elasmobranchii</taxon>
        <taxon>Galeomorphii</taxon>
        <taxon>Galeoidea</taxon>
        <taxon>Orectolobiformes</taxon>
        <taxon>Hemiscylliidae</taxon>
        <taxon>Chiloscyllium</taxon>
    </lineage>
</organism>
<dbReference type="Proteomes" id="UP000287033">
    <property type="component" value="Unassembled WGS sequence"/>
</dbReference>
<protein>
    <submittedName>
        <fullName evidence="1">Uncharacterized protein</fullName>
    </submittedName>
</protein>
<dbReference type="EMBL" id="BEZZ01085574">
    <property type="protein sequence ID" value="GCC42637.1"/>
    <property type="molecule type" value="Genomic_DNA"/>
</dbReference>
<comment type="caution">
    <text evidence="1">The sequence shown here is derived from an EMBL/GenBank/DDBJ whole genome shotgun (WGS) entry which is preliminary data.</text>
</comment>
<gene>
    <name evidence="1" type="ORF">chiPu_0026697</name>
</gene>
<reference evidence="1 2" key="1">
    <citation type="journal article" date="2018" name="Nat. Ecol. Evol.">
        <title>Shark genomes provide insights into elasmobranch evolution and the origin of vertebrates.</title>
        <authorList>
            <person name="Hara Y"/>
            <person name="Yamaguchi K"/>
            <person name="Onimaru K"/>
            <person name="Kadota M"/>
            <person name="Koyanagi M"/>
            <person name="Keeley SD"/>
            <person name="Tatsumi K"/>
            <person name="Tanaka K"/>
            <person name="Motone F"/>
            <person name="Kageyama Y"/>
            <person name="Nozu R"/>
            <person name="Adachi N"/>
            <person name="Nishimura O"/>
            <person name="Nakagawa R"/>
            <person name="Tanegashima C"/>
            <person name="Kiyatake I"/>
            <person name="Matsumoto R"/>
            <person name="Murakumo K"/>
            <person name="Nishida K"/>
            <person name="Terakita A"/>
            <person name="Kuratani S"/>
            <person name="Sato K"/>
            <person name="Hyodo S Kuraku.S."/>
        </authorList>
    </citation>
    <scope>NUCLEOTIDE SEQUENCE [LARGE SCALE GENOMIC DNA]</scope>
</reference>
<accession>A0A401TJ29</accession>
<sequence length="168" mass="18923">MRDITVERRLRVRPATSSGATSDETPRWRRPCARSRSVSSRLATAVTLRVHIGNSGLSSGVTDPCGRGKGPRNCGCNKLGLLIRGCEASRRWGSSDVISIRRFLLFTVSSKDVDYLCRDMALPRNDAICVSAAKPKLFWPTQFEYFLKIQCSVSQRYPVMISYFIHKY</sequence>
<dbReference type="AlphaFoldDB" id="A0A401TJ29"/>
<name>A0A401TJ29_CHIPU</name>
<evidence type="ECO:0000313" key="1">
    <source>
        <dbReference type="EMBL" id="GCC42637.1"/>
    </source>
</evidence>
<keyword evidence="2" id="KW-1185">Reference proteome</keyword>